<evidence type="ECO:0000313" key="3">
    <source>
        <dbReference type="Proteomes" id="UP000000238"/>
    </source>
</evidence>
<proteinExistence type="predicted"/>
<gene>
    <name evidence="2" type="ordered locus">HCH_04536</name>
</gene>
<dbReference type="OrthoDB" id="513405at2"/>
<dbReference type="HOGENOM" id="CLU_1169362_0_0_6"/>
<reference evidence="2 3" key="1">
    <citation type="journal article" date="2005" name="Nucleic Acids Res.">
        <title>Genomic blueprint of Hahella chejuensis, a marine microbe producing an algicidal agent.</title>
        <authorList>
            <person name="Jeong H."/>
            <person name="Yim J.H."/>
            <person name="Lee C."/>
            <person name="Choi S.-H."/>
            <person name="Park Y.K."/>
            <person name="Yoon S.H."/>
            <person name="Hur C.-G."/>
            <person name="Kang H.-Y."/>
            <person name="Kim D."/>
            <person name="Lee H.H."/>
            <person name="Park K.H."/>
            <person name="Park S.-H."/>
            <person name="Park H.-S."/>
            <person name="Lee H.K."/>
            <person name="Oh T.K."/>
            <person name="Kim J.F."/>
        </authorList>
    </citation>
    <scope>NUCLEOTIDE SEQUENCE [LARGE SCALE GENOMIC DNA]</scope>
    <source>
        <strain evidence="2 3">KCTC 2396</strain>
    </source>
</reference>
<dbReference type="KEGG" id="hch:HCH_04536"/>
<dbReference type="InterPro" id="IPR018958">
    <property type="entry name" value="Knr4/Smi1-like_dom"/>
</dbReference>
<name>Q2SDN8_HAHCH</name>
<feature type="domain" description="Knr4/Smi1-like" evidence="1">
    <location>
        <begin position="76"/>
        <end position="181"/>
    </location>
</feature>
<keyword evidence="3" id="KW-1185">Reference proteome</keyword>
<evidence type="ECO:0000259" key="1">
    <source>
        <dbReference type="Pfam" id="PF09346"/>
    </source>
</evidence>
<dbReference type="AlphaFoldDB" id="Q2SDN8"/>
<sequence>MRKLSVFLVLLVVFGCSKKDELSEEVYQPQIVELTDDHRKIALTASDLSRVEELTIQILNYHKSQNTLVSRTLNPPIAKEEVKKLFSEFSCEPPEEIYRIWSIINGTSMAGSDDSFIWYHKLMSAEDSISKNKELRNYDMPDWNSDWFPIFEFQDEWYFFECTDTPKLASPIVFYFTESGAWYSYINLTTMLEFGAAVISQGLHKEDGEISYSERNRRLYEIHRKLNEGATFPYAVE</sequence>
<dbReference type="RefSeq" id="WP_011398303.1">
    <property type="nucleotide sequence ID" value="NC_007645.1"/>
</dbReference>
<accession>Q2SDN8</accession>
<dbReference type="PROSITE" id="PS51257">
    <property type="entry name" value="PROKAR_LIPOPROTEIN"/>
    <property type="match status" value="1"/>
</dbReference>
<dbReference type="Proteomes" id="UP000000238">
    <property type="component" value="Chromosome"/>
</dbReference>
<dbReference type="EMBL" id="CP000155">
    <property type="protein sequence ID" value="ABC31236.1"/>
    <property type="molecule type" value="Genomic_DNA"/>
</dbReference>
<organism evidence="2 3">
    <name type="scientific">Hahella chejuensis (strain KCTC 2396)</name>
    <dbReference type="NCBI Taxonomy" id="349521"/>
    <lineage>
        <taxon>Bacteria</taxon>
        <taxon>Pseudomonadati</taxon>
        <taxon>Pseudomonadota</taxon>
        <taxon>Gammaproteobacteria</taxon>
        <taxon>Oceanospirillales</taxon>
        <taxon>Hahellaceae</taxon>
        <taxon>Hahella</taxon>
    </lineage>
</organism>
<dbReference type="Pfam" id="PF09346">
    <property type="entry name" value="SMI1_KNR4"/>
    <property type="match status" value="1"/>
</dbReference>
<protein>
    <recommendedName>
        <fullName evidence="1">Knr4/Smi1-like domain-containing protein</fullName>
    </recommendedName>
</protein>
<evidence type="ECO:0000313" key="2">
    <source>
        <dbReference type="EMBL" id="ABC31236.1"/>
    </source>
</evidence>